<dbReference type="PANTHER" id="PTHR22762:SF133">
    <property type="entry name" value="P-TYPE DOMAIN-CONTAINING PROTEIN"/>
    <property type="match status" value="1"/>
</dbReference>
<keyword evidence="5" id="KW-0326">Glycosidase</keyword>
<evidence type="ECO:0000313" key="10">
    <source>
        <dbReference type="Proteomes" id="UP001302367"/>
    </source>
</evidence>
<dbReference type="EMBL" id="CP134185">
    <property type="protein sequence ID" value="WPA97928.1"/>
    <property type="molecule type" value="Genomic_DNA"/>
</dbReference>
<feature type="chain" id="PRO_5045427421" description="alpha-glucosidase" evidence="6">
    <location>
        <begin position="22"/>
        <end position="923"/>
    </location>
</feature>
<evidence type="ECO:0000256" key="1">
    <source>
        <dbReference type="ARBA" id="ARBA00001657"/>
    </source>
</evidence>
<dbReference type="Proteomes" id="UP001302367">
    <property type="component" value="Chromosome 2"/>
</dbReference>
<dbReference type="InterPro" id="IPR000322">
    <property type="entry name" value="Glyco_hydro_31_TIM"/>
</dbReference>
<keyword evidence="6" id="KW-0732">Signal</keyword>
<dbReference type="InterPro" id="IPR013780">
    <property type="entry name" value="Glyco_hydro_b"/>
</dbReference>
<dbReference type="PANTHER" id="PTHR22762">
    <property type="entry name" value="ALPHA-GLUCOSIDASE"/>
    <property type="match status" value="1"/>
</dbReference>
<feature type="domain" description="Glycoside hydrolase family 31 TIM barrel" evidence="7">
    <location>
        <begin position="320"/>
        <end position="691"/>
    </location>
</feature>
<name>A0ABZ0NEG3_CERBT</name>
<keyword evidence="5" id="KW-0378">Hydrolase</keyword>
<dbReference type="Gene3D" id="2.60.40.1180">
    <property type="entry name" value="Golgi alpha-mannosidase II"/>
    <property type="match status" value="2"/>
</dbReference>
<dbReference type="Pfam" id="PF21365">
    <property type="entry name" value="Glyco_hydro_31_3rd"/>
    <property type="match status" value="1"/>
</dbReference>
<evidence type="ECO:0000256" key="6">
    <source>
        <dbReference type="SAM" id="SignalP"/>
    </source>
</evidence>
<reference evidence="9 10" key="1">
    <citation type="submission" date="2023-09" db="EMBL/GenBank/DDBJ databases">
        <title>Complete-Gapless Cercospora beticola genome.</title>
        <authorList>
            <person name="Wyatt N.A."/>
            <person name="Spanner R.E."/>
            <person name="Bolton M.D."/>
        </authorList>
    </citation>
    <scope>NUCLEOTIDE SEQUENCE [LARGE SCALE GENOMIC DNA]</scope>
    <source>
        <strain evidence="9">Cb09-40</strain>
    </source>
</reference>
<dbReference type="SUPFAM" id="SSF74650">
    <property type="entry name" value="Galactose mutarotase-like"/>
    <property type="match status" value="1"/>
</dbReference>
<dbReference type="InterPro" id="IPR048395">
    <property type="entry name" value="Glyco_hydro_31_C"/>
</dbReference>
<evidence type="ECO:0000256" key="3">
    <source>
        <dbReference type="ARBA" id="ARBA00012741"/>
    </source>
</evidence>
<dbReference type="InterPro" id="IPR017853">
    <property type="entry name" value="GH"/>
</dbReference>
<proteinExistence type="inferred from homology"/>
<dbReference type="SUPFAM" id="SSF51445">
    <property type="entry name" value="(Trans)glycosidases"/>
    <property type="match status" value="1"/>
</dbReference>
<dbReference type="CDD" id="cd06602">
    <property type="entry name" value="GH31_MGAM_SI_GAA"/>
    <property type="match status" value="1"/>
</dbReference>
<protein>
    <recommendedName>
        <fullName evidence="3">alpha-glucosidase</fullName>
        <ecNumber evidence="3">3.2.1.20</ecNumber>
    </recommendedName>
</protein>
<evidence type="ECO:0000256" key="5">
    <source>
        <dbReference type="RuleBase" id="RU361185"/>
    </source>
</evidence>
<feature type="domain" description="Glycosyl hydrolase family 31 C-terminal" evidence="8">
    <location>
        <begin position="699"/>
        <end position="792"/>
    </location>
</feature>
<dbReference type="Gene3D" id="3.20.20.80">
    <property type="entry name" value="Glycosidases"/>
    <property type="match status" value="1"/>
</dbReference>
<organism evidence="9 10">
    <name type="scientific">Cercospora beticola</name>
    <name type="common">Sugarbeet leaf spot fungus</name>
    <dbReference type="NCBI Taxonomy" id="122368"/>
    <lineage>
        <taxon>Eukaryota</taxon>
        <taxon>Fungi</taxon>
        <taxon>Dikarya</taxon>
        <taxon>Ascomycota</taxon>
        <taxon>Pezizomycotina</taxon>
        <taxon>Dothideomycetes</taxon>
        <taxon>Dothideomycetidae</taxon>
        <taxon>Mycosphaerellales</taxon>
        <taxon>Mycosphaerellaceae</taxon>
        <taxon>Cercospora</taxon>
    </lineage>
</organism>
<dbReference type="CDD" id="cd14752">
    <property type="entry name" value="GH31_N"/>
    <property type="match status" value="1"/>
</dbReference>
<evidence type="ECO:0000256" key="2">
    <source>
        <dbReference type="ARBA" id="ARBA00007806"/>
    </source>
</evidence>
<comment type="catalytic activity">
    <reaction evidence="1">
        <text>Hydrolysis of terminal, non-reducing (1-&gt;4)-linked alpha-D-glucose residues with release of alpha-D-glucose.</text>
        <dbReference type="EC" id="3.2.1.20"/>
    </reaction>
</comment>
<evidence type="ECO:0000259" key="7">
    <source>
        <dbReference type="Pfam" id="PF01055"/>
    </source>
</evidence>
<dbReference type="EC" id="3.2.1.20" evidence="3"/>
<dbReference type="GeneID" id="35429195"/>
<dbReference type="InterPro" id="IPR011013">
    <property type="entry name" value="Gal_mutarotase_sf_dom"/>
</dbReference>
<feature type="signal peptide" evidence="6">
    <location>
        <begin position="1"/>
        <end position="21"/>
    </location>
</feature>
<sequence length="923" mass="103928">MRSMHLRLALCACSWAGLAHAKSGFSGQQQVPILGDPPSGAFANSASLPTVIPTIHDTSAPDPQKECPGYKAWSVATNEHGFTASLAIAGEPCNVFGNDIADLTLHVSHQTASRLSVKILPTYIGPENTTWFELGDQFVAQPRWDGSTTTETSHLQFEWSNEPSFQFSVSRRQDGEVLFSTFGHKIVYEDQFHELITNMVDDYNIYGLAEIVRPFRFGTNFNATLFNVDNADATDSNSYGSHPFYQETRYSKDQNSSAHGVYARNVHAQEWLMREKTLTYRAIGGSIDFYFFSGQPNDIQDAPSTALESIRQYQRSIGFPAMQAYWAHGFHQCHWGWSKVQDLRDVVANYRRANVPLEAIWTDLDVYYKARPLTNDEERFSSAAMHEFVADLNKDGQHYVPLVDSNVYMPDKDDPDDVYLPFTRGDKLGAFIRDGSTGDYFVGKAWPGKSVWADWLVPSTHDWFANELRIMHEATPFSGIWIDVNEPSNFDNVLVDHTLYSQDSRDSRKLDFPSYRINNFRSTHQIIDGTIALNAMHNDEHATREYDVHNLWSVGITKAAYNGLATTVHPGKRPFIISRSTGIGIGQYAGHWGGDNESKWGALYLSISQALIFQMAGVPMFGTDTCGFGGPDSFEELCARWTQVNAFFPFFRNHYGVMRAAQEAYVWPAVAEAARRVIAIRYSLLTYMYTLFYHAHTRGDTVLRALAWEFPNDERLRATDNQFMLGSALLITPVLNEGSTSAKGVLPGISENTRWYDWYTLQEVKSGKSGENITMEAPLEHINVHVRGGSILTLQKPGYTTRETREGLYSIVVALDDRQKADGDLYLDDGESIEQDATKMVQLKYSSNKLTVGIRGMYHATPALATITIAGLKRRPKNVTLDIRGSQHALRENIFQNETLRITDLAQYFGDGGWEHEFFVQLS</sequence>
<evidence type="ECO:0000259" key="8">
    <source>
        <dbReference type="Pfam" id="PF21365"/>
    </source>
</evidence>
<dbReference type="Pfam" id="PF01055">
    <property type="entry name" value="Glyco_hydro_31_2nd"/>
    <property type="match status" value="1"/>
</dbReference>
<gene>
    <name evidence="9" type="ORF">RHO25_002539</name>
</gene>
<evidence type="ECO:0000313" key="9">
    <source>
        <dbReference type="EMBL" id="WPA97928.1"/>
    </source>
</evidence>
<keyword evidence="4" id="KW-0325">Glycoprotein</keyword>
<accession>A0ABZ0NEG3</accession>
<dbReference type="RefSeq" id="XP_023455534.2">
    <property type="nucleotide sequence ID" value="XM_023598110.2"/>
</dbReference>
<dbReference type="Gene3D" id="2.60.40.1760">
    <property type="entry name" value="glycosyl hydrolase (family 31)"/>
    <property type="match status" value="1"/>
</dbReference>
<evidence type="ECO:0000256" key="4">
    <source>
        <dbReference type="ARBA" id="ARBA00023180"/>
    </source>
</evidence>
<comment type="similarity">
    <text evidence="2 5">Belongs to the glycosyl hydrolase 31 family.</text>
</comment>
<dbReference type="SUPFAM" id="SSF51011">
    <property type="entry name" value="Glycosyl hydrolase domain"/>
    <property type="match status" value="1"/>
</dbReference>
<keyword evidence="10" id="KW-1185">Reference proteome</keyword>